<dbReference type="AlphaFoldDB" id="X1S1S3"/>
<organism evidence="1">
    <name type="scientific">marine sediment metagenome</name>
    <dbReference type="NCBI Taxonomy" id="412755"/>
    <lineage>
        <taxon>unclassified sequences</taxon>
        <taxon>metagenomes</taxon>
        <taxon>ecological metagenomes</taxon>
    </lineage>
</organism>
<protein>
    <submittedName>
        <fullName evidence="1">Uncharacterized protein</fullName>
    </submittedName>
</protein>
<evidence type="ECO:0000313" key="1">
    <source>
        <dbReference type="EMBL" id="GAI69395.1"/>
    </source>
</evidence>
<proteinExistence type="predicted"/>
<name>X1S1S3_9ZZZZ</name>
<comment type="caution">
    <text evidence="1">The sequence shown here is derived from an EMBL/GenBank/DDBJ whole genome shotgun (WGS) entry which is preliminary data.</text>
</comment>
<dbReference type="EMBL" id="BARW01002242">
    <property type="protein sequence ID" value="GAI69395.1"/>
    <property type="molecule type" value="Genomic_DNA"/>
</dbReference>
<sequence>MTQPNRWSVEQLRNLRDLEAHFPDGKVVLFPIVKEWGQAIVWDSRVYGHYAGVLPVSKESVMAIGASEAEADDMVVKADRALVALRGLYPALLPELERRMRELEAAAPAAPAPAALPEAVE</sequence>
<accession>X1S1S3</accession>
<reference evidence="1" key="1">
    <citation type="journal article" date="2014" name="Front. Microbiol.">
        <title>High frequency of phylogenetically diverse reductive dehalogenase-homologous genes in deep subseafloor sedimentary metagenomes.</title>
        <authorList>
            <person name="Kawai M."/>
            <person name="Futagami T."/>
            <person name="Toyoda A."/>
            <person name="Takaki Y."/>
            <person name="Nishi S."/>
            <person name="Hori S."/>
            <person name="Arai W."/>
            <person name="Tsubouchi T."/>
            <person name="Morono Y."/>
            <person name="Uchiyama I."/>
            <person name="Ito T."/>
            <person name="Fujiyama A."/>
            <person name="Inagaki F."/>
            <person name="Takami H."/>
        </authorList>
    </citation>
    <scope>NUCLEOTIDE SEQUENCE</scope>
    <source>
        <strain evidence="1">Expedition CK06-06</strain>
    </source>
</reference>
<gene>
    <name evidence="1" type="ORF">S12H4_06397</name>
</gene>